<feature type="chain" id="PRO_5043609542" evidence="2">
    <location>
        <begin position="18"/>
        <end position="193"/>
    </location>
</feature>
<feature type="compositionally biased region" description="Low complexity" evidence="1">
    <location>
        <begin position="147"/>
        <end position="165"/>
    </location>
</feature>
<organism evidence="3 4">
    <name type="scientific">Zoarces viviparus</name>
    <name type="common">Viviparous eelpout</name>
    <name type="synonym">Blennius viviparus</name>
    <dbReference type="NCBI Taxonomy" id="48416"/>
    <lineage>
        <taxon>Eukaryota</taxon>
        <taxon>Metazoa</taxon>
        <taxon>Chordata</taxon>
        <taxon>Craniata</taxon>
        <taxon>Vertebrata</taxon>
        <taxon>Euteleostomi</taxon>
        <taxon>Actinopterygii</taxon>
        <taxon>Neopterygii</taxon>
        <taxon>Teleostei</taxon>
        <taxon>Neoteleostei</taxon>
        <taxon>Acanthomorphata</taxon>
        <taxon>Eupercaria</taxon>
        <taxon>Perciformes</taxon>
        <taxon>Cottioidei</taxon>
        <taxon>Zoarcales</taxon>
        <taxon>Zoarcidae</taxon>
        <taxon>Zoarcinae</taxon>
        <taxon>Zoarces</taxon>
    </lineage>
</organism>
<evidence type="ECO:0000256" key="1">
    <source>
        <dbReference type="SAM" id="MobiDB-lite"/>
    </source>
</evidence>
<feature type="compositionally biased region" description="Polar residues" evidence="1">
    <location>
        <begin position="100"/>
        <end position="113"/>
    </location>
</feature>
<keyword evidence="2" id="KW-0732">Signal</keyword>
<keyword evidence="4" id="KW-1185">Reference proteome</keyword>
<evidence type="ECO:0000313" key="3">
    <source>
        <dbReference type="EMBL" id="KAK9519322.1"/>
    </source>
</evidence>
<dbReference type="Proteomes" id="UP001488805">
    <property type="component" value="Unassembled WGS sequence"/>
</dbReference>
<proteinExistence type="predicted"/>
<reference evidence="3 4" key="1">
    <citation type="journal article" date="2024" name="Genome Biol. Evol.">
        <title>Chromosome-level genome assembly of the viviparous eelpout Zoarces viviparus.</title>
        <authorList>
            <person name="Fuhrmann N."/>
            <person name="Brasseur M.V."/>
            <person name="Bakowski C.E."/>
            <person name="Podsiadlowski L."/>
            <person name="Prost S."/>
            <person name="Krehenwinkel H."/>
            <person name="Mayer C."/>
        </authorList>
    </citation>
    <scope>NUCLEOTIDE SEQUENCE [LARGE SCALE GENOMIC DNA]</scope>
    <source>
        <strain evidence="3">NO-MEL_2022_Ind0_liver</strain>
    </source>
</reference>
<sequence>MFIFLSLSLSLSLPGGGGPQLRRCRPICPPKPPDLVQRPKVPGGLFSRLNLTPASSTSSVSSCVSSTSDSSTVSFRHLLQRRTPIIPGTVRLPHGVLAQSAASKPTPNYTPRASTYLARRREHPGRRKDSTQSLYIDNPECDLLHFSSCPPSTSSSSSSMVTPSPQHQHRDAQATTGQRRFSDPDMPFIDDGV</sequence>
<feature type="signal peptide" evidence="2">
    <location>
        <begin position="1"/>
        <end position="17"/>
    </location>
</feature>
<dbReference type="AlphaFoldDB" id="A0AAW1EB67"/>
<evidence type="ECO:0000313" key="4">
    <source>
        <dbReference type="Proteomes" id="UP001488805"/>
    </source>
</evidence>
<gene>
    <name evidence="3" type="ORF">VZT92_022060</name>
</gene>
<feature type="region of interest" description="Disordered" evidence="1">
    <location>
        <begin position="99"/>
        <end position="134"/>
    </location>
</feature>
<accession>A0AAW1EB67</accession>
<name>A0AAW1EB67_ZOAVI</name>
<comment type="caution">
    <text evidence="3">The sequence shown here is derived from an EMBL/GenBank/DDBJ whole genome shotgun (WGS) entry which is preliminary data.</text>
</comment>
<feature type="region of interest" description="Disordered" evidence="1">
    <location>
        <begin position="146"/>
        <end position="193"/>
    </location>
</feature>
<protein>
    <submittedName>
        <fullName evidence="3">Uncharacterized protein</fullName>
    </submittedName>
</protein>
<dbReference type="EMBL" id="JBCEZU010000434">
    <property type="protein sequence ID" value="KAK9519322.1"/>
    <property type="molecule type" value="Genomic_DNA"/>
</dbReference>
<evidence type="ECO:0000256" key="2">
    <source>
        <dbReference type="SAM" id="SignalP"/>
    </source>
</evidence>